<accession>A0ABY6HU70</accession>
<keyword evidence="2" id="KW-0378">Hydrolase</keyword>
<evidence type="ECO:0000256" key="2">
    <source>
        <dbReference type="ARBA" id="ARBA00022801"/>
    </source>
</evidence>
<reference evidence="4" key="1">
    <citation type="submission" date="2022-09" db="EMBL/GenBank/DDBJ databases">
        <title>Actin cytoskeleton and complex cell architecture in an #Asgard archaeon.</title>
        <authorList>
            <person name="Ponce Toledo R.I."/>
            <person name="Schleper C."/>
            <person name="Rodrigues Oliveira T."/>
            <person name="Wollweber F."/>
            <person name="Xu J."/>
            <person name="Rittmann S."/>
            <person name="Klingl A."/>
            <person name="Pilhofer M."/>
        </authorList>
    </citation>
    <scope>NUCLEOTIDE SEQUENCE</scope>
    <source>
        <strain evidence="4">B-35</strain>
    </source>
</reference>
<comment type="cofactor">
    <cofactor evidence="1">
        <name>Mg(2+)</name>
        <dbReference type="ChEBI" id="CHEBI:18420"/>
    </cofactor>
</comment>
<dbReference type="SUPFAM" id="SSF55811">
    <property type="entry name" value="Nudix"/>
    <property type="match status" value="1"/>
</dbReference>
<dbReference type="Proteomes" id="UP001208689">
    <property type="component" value="Chromosome"/>
</dbReference>
<proteinExistence type="predicted"/>
<organism evidence="4 5">
    <name type="scientific">Candidatus Lokiarchaeum ossiferum</name>
    <dbReference type="NCBI Taxonomy" id="2951803"/>
    <lineage>
        <taxon>Archaea</taxon>
        <taxon>Promethearchaeati</taxon>
        <taxon>Promethearchaeota</taxon>
        <taxon>Promethearchaeia</taxon>
        <taxon>Promethearchaeales</taxon>
        <taxon>Promethearchaeaceae</taxon>
        <taxon>Candidatus Lokiarchaeum</taxon>
    </lineage>
</organism>
<dbReference type="InterPro" id="IPR000086">
    <property type="entry name" value="NUDIX_hydrolase_dom"/>
</dbReference>
<keyword evidence="5" id="KW-1185">Reference proteome</keyword>
<dbReference type="CDD" id="cd03424">
    <property type="entry name" value="NUDIX_ADPRase_Nudt5_UGPPase_Nudt14"/>
    <property type="match status" value="1"/>
</dbReference>
<name>A0ABY6HU70_9ARCH</name>
<dbReference type="PANTHER" id="PTHR11839">
    <property type="entry name" value="UDP/ADP-SUGAR PYROPHOSPHATASE"/>
    <property type="match status" value="1"/>
</dbReference>
<dbReference type="EMBL" id="CP104013">
    <property type="protein sequence ID" value="UYP47064.1"/>
    <property type="molecule type" value="Genomic_DNA"/>
</dbReference>
<dbReference type="Gene3D" id="3.90.79.10">
    <property type="entry name" value="Nucleoside Triphosphate Pyrophosphohydrolase"/>
    <property type="match status" value="1"/>
</dbReference>
<gene>
    <name evidence="4" type="ORF">NEF87_003349</name>
</gene>
<dbReference type="PROSITE" id="PS00893">
    <property type="entry name" value="NUDIX_BOX"/>
    <property type="match status" value="1"/>
</dbReference>
<dbReference type="InterPro" id="IPR020084">
    <property type="entry name" value="NUDIX_hydrolase_CS"/>
</dbReference>
<evidence type="ECO:0000259" key="3">
    <source>
        <dbReference type="PROSITE" id="PS51462"/>
    </source>
</evidence>
<protein>
    <recommendedName>
        <fullName evidence="3">Nudix hydrolase domain-containing protein</fullName>
    </recommendedName>
</protein>
<sequence length="180" mass="20965">MIKKWNLIKENKVFSSKPFNVYKKIYEKPEKRGKFSAFVIQTPDWANIIVRNKKKEILLIRQFRFGSDKVELEIPGGCIDSDEAPIDGARRELKEETGYISNKFQQIGVVDANPAIQSNKCYTFLAENITNTGIRNLDPDEDLECQFYPMEDVQNFIRDGKITNTYIIAAFHWLSLYEQK</sequence>
<evidence type="ECO:0000313" key="4">
    <source>
        <dbReference type="EMBL" id="UYP47064.1"/>
    </source>
</evidence>
<evidence type="ECO:0000256" key="1">
    <source>
        <dbReference type="ARBA" id="ARBA00001946"/>
    </source>
</evidence>
<dbReference type="Pfam" id="PF00293">
    <property type="entry name" value="NUDIX"/>
    <property type="match status" value="1"/>
</dbReference>
<dbReference type="PANTHER" id="PTHR11839:SF18">
    <property type="entry name" value="NUDIX HYDROLASE DOMAIN-CONTAINING PROTEIN"/>
    <property type="match status" value="1"/>
</dbReference>
<dbReference type="InterPro" id="IPR015797">
    <property type="entry name" value="NUDIX_hydrolase-like_dom_sf"/>
</dbReference>
<evidence type="ECO:0000313" key="5">
    <source>
        <dbReference type="Proteomes" id="UP001208689"/>
    </source>
</evidence>
<feature type="domain" description="Nudix hydrolase" evidence="3">
    <location>
        <begin position="30"/>
        <end position="170"/>
    </location>
</feature>
<dbReference type="PROSITE" id="PS51462">
    <property type="entry name" value="NUDIX"/>
    <property type="match status" value="1"/>
</dbReference>